<accession>T2JVR6</accession>
<dbReference type="AlphaFoldDB" id="T2JVR6"/>
<reference evidence="1 2" key="1">
    <citation type="submission" date="2013-01" db="EMBL/GenBank/DDBJ databases">
        <authorList>
            <person name="Bench S."/>
        </authorList>
    </citation>
    <scope>NUCLEOTIDE SEQUENCE [LARGE SCALE GENOMIC DNA]</scope>
    <source>
        <strain evidence="1 2">WH 0402</strain>
    </source>
</reference>
<dbReference type="EMBL" id="CAQN01001045">
    <property type="protein sequence ID" value="CCQ69873.1"/>
    <property type="molecule type" value="Genomic_DNA"/>
</dbReference>
<protein>
    <submittedName>
        <fullName evidence="1">Uncharacterized protein</fullName>
    </submittedName>
</protein>
<name>T2JVR6_CROWT</name>
<organism evidence="1 2">
    <name type="scientific">Crocosphaera watsonii WH 0402</name>
    <dbReference type="NCBI Taxonomy" id="1284629"/>
    <lineage>
        <taxon>Bacteria</taxon>
        <taxon>Bacillati</taxon>
        <taxon>Cyanobacteriota</taxon>
        <taxon>Cyanophyceae</taxon>
        <taxon>Oscillatoriophycideae</taxon>
        <taxon>Chroococcales</taxon>
        <taxon>Aphanothecaceae</taxon>
        <taxon>Crocosphaera</taxon>
    </lineage>
</organism>
<reference evidence="1 2" key="2">
    <citation type="submission" date="2013-09" db="EMBL/GenBank/DDBJ databases">
        <title>Whole genome comparison of six Crocosphaera watsonii strains with differing phenotypes.</title>
        <authorList>
            <person name="Bench S.R."/>
            <person name="Heller P."/>
            <person name="Frank I."/>
            <person name="Arciniega M."/>
            <person name="Shilova I.N."/>
            <person name="Zehr J.P."/>
        </authorList>
    </citation>
    <scope>NUCLEOTIDE SEQUENCE [LARGE SCALE GENOMIC DNA]</scope>
    <source>
        <strain evidence="1 2">WH 0402</strain>
    </source>
</reference>
<evidence type="ECO:0000313" key="1">
    <source>
        <dbReference type="EMBL" id="CCQ69873.1"/>
    </source>
</evidence>
<proteinExistence type="predicted"/>
<sequence length="46" mass="4815">MRKSHPVFLLVSFGRGGSVGSVGERGGVVGGLILLSPKKRILVTDH</sequence>
<comment type="caution">
    <text evidence="1">The sequence shown here is derived from an EMBL/GenBank/DDBJ whole genome shotgun (WGS) entry which is preliminary data.</text>
</comment>
<dbReference type="Proteomes" id="UP000018130">
    <property type="component" value="Unassembled WGS sequence"/>
</dbReference>
<evidence type="ECO:0000313" key="2">
    <source>
        <dbReference type="Proteomes" id="UP000018130"/>
    </source>
</evidence>
<gene>
    <name evidence="1" type="ORF">CWATWH0402_1267</name>
</gene>